<comment type="similarity">
    <text evidence="2">Belongs to the UbiA prenyltransferase family.</text>
</comment>
<feature type="transmembrane region" description="Helical" evidence="10">
    <location>
        <begin position="121"/>
        <end position="138"/>
    </location>
</feature>
<sequence>MDSVLRASFPRVSSISTGGSCWRSKQNAKHYFTSSNVTTSWHKTGKIQKEYCVVMSSRHNLKHHYKVIEGESTCQNSDRKYVVKATFGQPFEYEHQAQDPKRILNSVKNALDIFYRFSRPYAAIGAALGATSVSFLAVEKLSDLSLAFVIGWLQMVVASFCMNIFNCGLNQLCDVEIDKINKPFLPLASGELSFRTAVLIVASSLIMSFWLAWVEGSWPLFWAFSVSSVLGAAYSVDWPLLRWKKSPVLAAVNILINSAIARPLGYFLHIQTRVFKRPPTFPKPMIFCTAIVSLFFVVIALFKDLSDMEGDEKHGIQSLSLRLGQKRVFWICISLLEMAYGVTILVGATSPFLWSKISTGLGHAILALVLWFHAKSVDMKSNAALQSFYLFIWKLLWAEYFLIPLFR</sequence>
<feature type="transmembrane region" description="Helical" evidence="10">
    <location>
        <begin position="281"/>
        <end position="302"/>
    </location>
</feature>
<keyword evidence="6 10" id="KW-0812">Transmembrane</keyword>
<dbReference type="InterPro" id="IPR044878">
    <property type="entry name" value="UbiA_sf"/>
</dbReference>
<comment type="subcellular location">
    <subcellularLocation>
        <location evidence="1">Plastid</location>
        <location evidence="1">Chloroplast membrane</location>
        <topology evidence="1">Multi-pass membrane protein</topology>
    </subcellularLocation>
</comment>
<feature type="transmembrane region" description="Helical" evidence="10">
    <location>
        <begin position="144"/>
        <end position="165"/>
    </location>
</feature>
<dbReference type="PANTHER" id="PTHR43009:SF6">
    <property type="entry name" value="HOMOGENTISATE PHYTYLTRANSFERASE 1, CHLOROPLASTIC"/>
    <property type="match status" value="1"/>
</dbReference>
<keyword evidence="5 11" id="KW-0808">Transferase</keyword>
<dbReference type="NCBIfam" id="NF009525">
    <property type="entry name" value="PRK12887.1"/>
    <property type="match status" value="1"/>
</dbReference>
<evidence type="ECO:0000256" key="6">
    <source>
        <dbReference type="ARBA" id="ARBA00022692"/>
    </source>
</evidence>
<dbReference type="InterPro" id="IPR000537">
    <property type="entry name" value="UbiA_prenyltransferase"/>
</dbReference>
<evidence type="ECO:0000313" key="11">
    <source>
        <dbReference type="EMBL" id="BAG12674.1"/>
    </source>
</evidence>
<dbReference type="CDD" id="cd13960">
    <property type="entry name" value="PT_UbiA_HPT1"/>
    <property type="match status" value="1"/>
</dbReference>
<feature type="transmembrane region" description="Helical" evidence="10">
    <location>
        <begin position="328"/>
        <end position="347"/>
    </location>
</feature>
<keyword evidence="4" id="KW-0934">Plastid</keyword>
<feature type="transmembrane region" description="Helical" evidence="10">
    <location>
        <begin position="192"/>
        <end position="213"/>
    </location>
</feature>
<dbReference type="InterPro" id="IPR044502">
    <property type="entry name" value="AtHST-like"/>
</dbReference>
<evidence type="ECO:0000256" key="3">
    <source>
        <dbReference type="ARBA" id="ARBA00022528"/>
    </source>
</evidence>
<keyword evidence="3" id="KW-0150">Chloroplast</keyword>
<dbReference type="AlphaFoldDB" id="B1B5P5"/>
<evidence type="ECO:0000256" key="9">
    <source>
        <dbReference type="ARBA" id="ARBA00023136"/>
    </source>
</evidence>
<keyword evidence="8 10" id="KW-1133">Transmembrane helix</keyword>
<dbReference type="EMBL" id="AB371287">
    <property type="protein sequence ID" value="BAG12674.1"/>
    <property type="molecule type" value="mRNA"/>
</dbReference>
<evidence type="ECO:0000256" key="10">
    <source>
        <dbReference type="SAM" id="Phobius"/>
    </source>
</evidence>
<dbReference type="GO" id="GO:0004659">
    <property type="term" value="F:prenyltransferase activity"/>
    <property type="evidence" value="ECO:0007669"/>
    <property type="project" value="InterPro"/>
</dbReference>
<reference evidence="11" key="1">
    <citation type="journal article" date="2008" name="Plant Physiol.">
        <title>Cloning and Characterization of Naringenin 8-Prenyltransferase, a Flavonoid-Specific Prenyltransferase of Sophora flavescens.</title>
        <authorList>
            <person name="Sasaki K."/>
            <person name="Mito K."/>
            <person name="Ohara K."/>
            <person name="Yamamoto H."/>
            <person name="Yazaki K."/>
        </authorList>
    </citation>
    <scope>NUCLEOTIDE SEQUENCE</scope>
</reference>
<dbReference type="Gene3D" id="1.20.120.1780">
    <property type="entry name" value="UbiA prenyltransferase"/>
    <property type="match status" value="1"/>
</dbReference>
<protein>
    <submittedName>
        <fullName evidence="11">Flavonoid prenyltransferase</fullName>
    </submittedName>
</protein>
<evidence type="ECO:0000256" key="5">
    <source>
        <dbReference type="ARBA" id="ARBA00022679"/>
    </source>
</evidence>
<evidence type="ECO:0000256" key="1">
    <source>
        <dbReference type="ARBA" id="ARBA00004508"/>
    </source>
</evidence>
<feature type="transmembrane region" description="Helical" evidence="10">
    <location>
        <begin position="353"/>
        <end position="372"/>
    </location>
</feature>
<gene>
    <name evidence="11" type="primary">SfL17a</name>
</gene>
<name>B1B5P5_SOPFL</name>
<dbReference type="Pfam" id="PF01040">
    <property type="entry name" value="UbiA"/>
    <property type="match status" value="1"/>
</dbReference>
<evidence type="ECO:0000256" key="4">
    <source>
        <dbReference type="ARBA" id="ARBA00022640"/>
    </source>
</evidence>
<evidence type="ECO:0000256" key="2">
    <source>
        <dbReference type="ARBA" id="ARBA00005985"/>
    </source>
</evidence>
<keyword evidence="7" id="KW-0809">Transit peptide</keyword>
<accession>B1B5P5</accession>
<evidence type="ECO:0000256" key="7">
    <source>
        <dbReference type="ARBA" id="ARBA00022946"/>
    </source>
</evidence>
<dbReference type="PANTHER" id="PTHR43009">
    <property type="entry name" value="HOMOGENTISATE SOLANESYLTRANSFERASE, CHLOROPLASTIC"/>
    <property type="match status" value="1"/>
</dbReference>
<evidence type="ECO:0000256" key="8">
    <source>
        <dbReference type="ARBA" id="ARBA00022989"/>
    </source>
</evidence>
<dbReference type="Gene3D" id="1.10.357.140">
    <property type="entry name" value="UbiA prenyltransferase"/>
    <property type="match status" value="1"/>
</dbReference>
<feature type="transmembrane region" description="Helical" evidence="10">
    <location>
        <begin position="248"/>
        <end position="269"/>
    </location>
</feature>
<organism evidence="11">
    <name type="scientific">Sophora flavescens</name>
    <name type="common">Shrubby sophora</name>
    <name type="synonym">Radiusia flavescens</name>
    <dbReference type="NCBI Taxonomy" id="49840"/>
    <lineage>
        <taxon>Eukaryota</taxon>
        <taxon>Viridiplantae</taxon>
        <taxon>Streptophyta</taxon>
        <taxon>Embryophyta</taxon>
        <taxon>Tracheophyta</taxon>
        <taxon>Spermatophyta</taxon>
        <taxon>Magnoliopsida</taxon>
        <taxon>eudicotyledons</taxon>
        <taxon>Gunneridae</taxon>
        <taxon>Pentapetalae</taxon>
        <taxon>rosids</taxon>
        <taxon>fabids</taxon>
        <taxon>Fabales</taxon>
        <taxon>Fabaceae</taxon>
        <taxon>Papilionoideae</taxon>
        <taxon>50 kb inversion clade</taxon>
        <taxon>genistoids sensu lato</taxon>
        <taxon>core genistoids</taxon>
        <taxon>Sophoreae</taxon>
        <taxon>Sophora</taxon>
    </lineage>
</organism>
<proteinExistence type="evidence at transcript level"/>
<feature type="transmembrane region" description="Helical" evidence="10">
    <location>
        <begin position="219"/>
        <end position="236"/>
    </location>
</feature>
<dbReference type="GO" id="GO:0031969">
    <property type="term" value="C:chloroplast membrane"/>
    <property type="evidence" value="ECO:0007669"/>
    <property type="project" value="UniProtKB-SubCell"/>
</dbReference>
<keyword evidence="9 10" id="KW-0472">Membrane</keyword>
<feature type="transmembrane region" description="Helical" evidence="10">
    <location>
        <begin position="384"/>
        <end position="403"/>
    </location>
</feature>